<organism evidence="13 14">
    <name type="scientific">Hibiscus syriacus</name>
    <name type="common">Rose of Sharon</name>
    <dbReference type="NCBI Taxonomy" id="106335"/>
    <lineage>
        <taxon>Eukaryota</taxon>
        <taxon>Viridiplantae</taxon>
        <taxon>Streptophyta</taxon>
        <taxon>Embryophyta</taxon>
        <taxon>Tracheophyta</taxon>
        <taxon>Spermatophyta</taxon>
        <taxon>Magnoliopsida</taxon>
        <taxon>eudicotyledons</taxon>
        <taxon>Gunneridae</taxon>
        <taxon>Pentapetalae</taxon>
        <taxon>rosids</taxon>
        <taxon>malvids</taxon>
        <taxon>Malvales</taxon>
        <taxon>Malvaceae</taxon>
        <taxon>Malvoideae</taxon>
        <taxon>Hibiscus</taxon>
    </lineage>
</organism>
<name>A0A6A3BL50_HIBSY</name>
<dbReference type="GO" id="GO:0005096">
    <property type="term" value="F:GTPase activator activity"/>
    <property type="evidence" value="ECO:0007669"/>
    <property type="project" value="UniProtKB-KW"/>
</dbReference>
<evidence type="ECO:0000313" key="14">
    <source>
        <dbReference type="Proteomes" id="UP000436088"/>
    </source>
</evidence>
<evidence type="ECO:0000256" key="9">
    <source>
        <dbReference type="ARBA" id="ARBA00023136"/>
    </source>
</evidence>
<evidence type="ECO:0000313" key="13">
    <source>
        <dbReference type="EMBL" id="KAE8717344.1"/>
    </source>
</evidence>
<protein>
    <submittedName>
        <fullName evidence="13">Outer envelope protein 64</fullName>
    </submittedName>
</protein>
<comment type="similarity">
    <text evidence="11">Belongs to the plant CAR protein family.</text>
</comment>
<proteinExistence type="inferred from homology"/>
<reference evidence="13" key="1">
    <citation type="submission" date="2019-09" db="EMBL/GenBank/DDBJ databases">
        <title>Draft genome information of white flower Hibiscus syriacus.</title>
        <authorList>
            <person name="Kim Y.-M."/>
        </authorList>
    </citation>
    <scope>NUCLEOTIDE SEQUENCE [LARGE SCALE GENOMIC DNA]</scope>
    <source>
        <strain evidence="13">YM2019G1</strain>
    </source>
</reference>
<evidence type="ECO:0000256" key="6">
    <source>
        <dbReference type="ARBA" id="ARBA00022723"/>
    </source>
</evidence>
<keyword evidence="7" id="KW-0106">Calcium</keyword>
<evidence type="ECO:0000259" key="12">
    <source>
        <dbReference type="PROSITE" id="PS50004"/>
    </source>
</evidence>
<gene>
    <name evidence="13" type="ORF">F3Y22_tig00110050pilonHSYRG00027</name>
</gene>
<evidence type="ECO:0000256" key="3">
    <source>
        <dbReference type="ARBA" id="ARBA00022468"/>
    </source>
</evidence>
<dbReference type="SUPFAM" id="SSF49562">
    <property type="entry name" value="C2 domain (Calcium/lipid-binding domain, CaLB)"/>
    <property type="match status" value="1"/>
</dbReference>
<comment type="subcellular location">
    <subcellularLocation>
        <location evidence="2">Cell membrane</location>
    </subcellularLocation>
    <subcellularLocation>
        <location evidence="1">Nucleus</location>
    </subcellularLocation>
</comment>
<feature type="domain" description="C2" evidence="12">
    <location>
        <begin position="1"/>
        <end position="91"/>
    </location>
</feature>
<dbReference type="GO" id="GO:0005634">
    <property type="term" value="C:nucleus"/>
    <property type="evidence" value="ECO:0007669"/>
    <property type="project" value="UniProtKB-SubCell"/>
</dbReference>
<keyword evidence="4" id="KW-1003">Cell membrane</keyword>
<keyword evidence="9" id="KW-0472">Membrane</keyword>
<evidence type="ECO:0000256" key="5">
    <source>
        <dbReference type="ARBA" id="ARBA00022682"/>
    </source>
</evidence>
<keyword evidence="8" id="KW-0446">Lipid-binding</keyword>
<evidence type="ECO:0000256" key="2">
    <source>
        <dbReference type="ARBA" id="ARBA00004236"/>
    </source>
</evidence>
<dbReference type="SMART" id="SM00239">
    <property type="entry name" value="C2"/>
    <property type="match status" value="1"/>
</dbReference>
<keyword evidence="5" id="KW-0938">Abscisic acid signaling pathway</keyword>
<dbReference type="GO" id="GO:0005886">
    <property type="term" value="C:plasma membrane"/>
    <property type="evidence" value="ECO:0007669"/>
    <property type="project" value="UniProtKB-SubCell"/>
</dbReference>
<dbReference type="PROSITE" id="PS50004">
    <property type="entry name" value="C2"/>
    <property type="match status" value="1"/>
</dbReference>
<dbReference type="PANTHER" id="PTHR45933:SF5">
    <property type="entry name" value="PROTEIN C2-DOMAIN ABA-RELATED 4"/>
    <property type="match status" value="1"/>
</dbReference>
<dbReference type="PANTHER" id="PTHR45933">
    <property type="entry name" value="PROTEIN C2-DOMAIN ABA-RELATED 4"/>
    <property type="match status" value="1"/>
</dbReference>
<sequence>MAALEEILGLLRIHVKRGVNLAVRDSLKTRVIDTDVNPVWNEDLTLSITDPDMPIQLTVYDYDRFSMDDEMGDAEFSIKTFIQALRLDYADFPNGTILSKVQPCRKKLLGGREQHRIEGREGCSRPLPEIEKRGVW</sequence>
<dbReference type="Proteomes" id="UP000436088">
    <property type="component" value="Unassembled WGS sequence"/>
</dbReference>
<dbReference type="EMBL" id="VEPZ02000825">
    <property type="protein sequence ID" value="KAE8717344.1"/>
    <property type="molecule type" value="Genomic_DNA"/>
</dbReference>
<evidence type="ECO:0000256" key="8">
    <source>
        <dbReference type="ARBA" id="ARBA00023121"/>
    </source>
</evidence>
<dbReference type="InterPro" id="IPR000008">
    <property type="entry name" value="C2_dom"/>
</dbReference>
<dbReference type="GO" id="GO:0009738">
    <property type="term" value="P:abscisic acid-activated signaling pathway"/>
    <property type="evidence" value="ECO:0007669"/>
    <property type="project" value="UniProtKB-KW"/>
</dbReference>
<dbReference type="Gene3D" id="2.60.40.150">
    <property type="entry name" value="C2 domain"/>
    <property type="match status" value="1"/>
</dbReference>
<evidence type="ECO:0000256" key="7">
    <source>
        <dbReference type="ARBA" id="ARBA00022837"/>
    </source>
</evidence>
<dbReference type="InterPro" id="IPR044562">
    <property type="entry name" value="CAR1-11"/>
</dbReference>
<keyword evidence="6" id="KW-0479">Metal-binding</keyword>
<dbReference type="InterPro" id="IPR035892">
    <property type="entry name" value="C2_domain_sf"/>
</dbReference>
<keyword evidence="10" id="KW-0539">Nucleus</keyword>
<evidence type="ECO:0000256" key="11">
    <source>
        <dbReference type="ARBA" id="ARBA00024037"/>
    </source>
</evidence>
<accession>A0A6A3BL50</accession>
<evidence type="ECO:0000256" key="1">
    <source>
        <dbReference type="ARBA" id="ARBA00004123"/>
    </source>
</evidence>
<dbReference type="Pfam" id="PF00168">
    <property type="entry name" value="C2"/>
    <property type="match status" value="1"/>
</dbReference>
<evidence type="ECO:0000256" key="4">
    <source>
        <dbReference type="ARBA" id="ARBA00022475"/>
    </source>
</evidence>
<keyword evidence="3" id="KW-0343">GTPase activation</keyword>
<comment type="caution">
    <text evidence="13">The sequence shown here is derived from an EMBL/GenBank/DDBJ whole genome shotgun (WGS) entry which is preliminary data.</text>
</comment>
<dbReference type="GO" id="GO:0008289">
    <property type="term" value="F:lipid binding"/>
    <property type="evidence" value="ECO:0007669"/>
    <property type="project" value="UniProtKB-KW"/>
</dbReference>
<dbReference type="AlphaFoldDB" id="A0A6A3BL50"/>
<dbReference type="GO" id="GO:0046872">
    <property type="term" value="F:metal ion binding"/>
    <property type="evidence" value="ECO:0007669"/>
    <property type="project" value="UniProtKB-KW"/>
</dbReference>
<evidence type="ECO:0000256" key="10">
    <source>
        <dbReference type="ARBA" id="ARBA00023242"/>
    </source>
</evidence>
<keyword evidence="14" id="KW-1185">Reference proteome</keyword>